<evidence type="ECO:0000313" key="1">
    <source>
        <dbReference type="EMBL" id="KAG0279631.1"/>
    </source>
</evidence>
<comment type="caution">
    <text evidence="1">The sequence shown here is derived from an EMBL/GenBank/DDBJ whole genome shotgun (WGS) entry which is preliminary data.</text>
</comment>
<name>A0AAD4DJA9_9FUNG</name>
<dbReference type="EMBL" id="JAAAIL010000113">
    <property type="protein sequence ID" value="KAG0279631.1"/>
    <property type="molecule type" value="Genomic_DNA"/>
</dbReference>
<dbReference type="AlphaFoldDB" id="A0AAD4DJA9"/>
<reference evidence="1" key="1">
    <citation type="journal article" date="2020" name="Fungal Divers.">
        <title>Resolving the Mortierellaceae phylogeny through synthesis of multi-gene phylogenetics and phylogenomics.</title>
        <authorList>
            <person name="Vandepol N."/>
            <person name="Liber J."/>
            <person name="Desiro A."/>
            <person name="Na H."/>
            <person name="Kennedy M."/>
            <person name="Barry K."/>
            <person name="Grigoriev I.V."/>
            <person name="Miller A.N."/>
            <person name="O'Donnell K."/>
            <person name="Stajich J.E."/>
            <person name="Bonito G."/>
        </authorList>
    </citation>
    <scope>NUCLEOTIDE SEQUENCE</scope>
    <source>
        <strain evidence="1">NRRL 28262</strain>
    </source>
</reference>
<organism evidence="1 2">
    <name type="scientific">Linnemannia exigua</name>
    <dbReference type="NCBI Taxonomy" id="604196"/>
    <lineage>
        <taxon>Eukaryota</taxon>
        <taxon>Fungi</taxon>
        <taxon>Fungi incertae sedis</taxon>
        <taxon>Mucoromycota</taxon>
        <taxon>Mortierellomycotina</taxon>
        <taxon>Mortierellomycetes</taxon>
        <taxon>Mortierellales</taxon>
        <taxon>Mortierellaceae</taxon>
        <taxon>Linnemannia</taxon>
    </lineage>
</organism>
<sequence>MFQSTQQAQSTYKRGNFELLQHWQDPRDVPEDDPGMDRSTEMVPVSMYLDVKGLQPSASPYPRWLGGSGYIIGVEASLWRLVWAIVSPSAEEVKILQSNCGFESPEVDKRVGAGS</sequence>
<keyword evidence="2" id="KW-1185">Reference proteome</keyword>
<proteinExistence type="predicted"/>
<accession>A0AAD4DJA9</accession>
<evidence type="ECO:0000313" key="2">
    <source>
        <dbReference type="Proteomes" id="UP001194580"/>
    </source>
</evidence>
<protein>
    <submittedName>
        <fullName evidence="1">Uncharacterized protein</fullName>
    </submittedName>
</protein>
<dbReference type="Proteomes" id="UP001194580">
    <property type="component" value="Unassembled WGS sequence"/>
</dbReference>
<gene>
    <name evidence="1" type="ORF">BGZ95_000699</name>
</gene>